<dbReference type="GO" id="GO:0042953">
    <property type="term" value="P:lipoprotein transport"/>
    <property type="evidence" value="ECO:0007669"/>
    <property type="project" value="TreeGrafter"/>
</dbReference>
<comment type="similarity">
    <text evidence="10">Belongs to the CD36 family.</text>
</comment>
<keyword evidence="17" id="KW-0130">Cell adhesion</keyword>
<accession>A0AAD4UFL8</accession>
<evidence type="ECO:0000256" key="18">
    <source>
        <dbReference type="ARBA" id="ARBA00022989"/>
    </source>
</evidence>
<dbReference type="GO" id="GO:0009986">
    <property type="term" value="C:cell surface"/>
    <property type="evidence" value="ECO:0007669"/>
    <property type="project" value="TreeGrafter"/>
</dbReference>
<dbReference type="EMBL" id="JAKZEL010000005">
    <property type="protein sequence ID" value="KAI4543809.1"/>
    <property type="molecule type" value="Genomic_DNA"/>
</dbReference>
<evidence type="ECO:0000313" key="35">
    <source>
        <dbReference type="Proteomes" id="UP001214576"/>
    </source>
</evidence>
<evidence type="ECO:0000256" key="15">
    <source>
        <dbReference type="ARBA" id="ARBA00022692"/>
    </source>
</evidence>
<dbReference type="GO" id="GO:0044539">
    <property type="term" value="P:long-chain fatty acid import into cell"/>
    <property type="evidence" value="ECO:0007669"/>
    <property type="project" value="TreeGrafter"/>
</dbReference>
<dbReference type="GO" id="GO:0006898">
    <property type="term" value="P:receptor-mediated endocytosis"/>
    <property type="evidence" value="ECO:0007669"/>
    <property type="project" value="TreeGrafter"/>
</dbReference>
<comment type="catalytic activity">
    <reaction evidence="3">
        <text>hexadecanoate(out) = hexadecanoate(in)</text>
        <dbReference type="Rhea" id="RHEA:45256"/>
        <dbReference type="ChEBI" id="CHEBI:7896"/>
    </reaction>
    <physiologicalReaction direction="left-to-right" evidence="3">
        <dbReference type="Rhea" id="RHEA:45257"/>
    </physiologicalReaction>
</comment>
<evidence type="ECO:0000256" key="3">
    <source>
        <dbReference type="ARBA" id="ARBA00000934"/>
    </source>
</evidence>
<keyword evidence="35" id="KW-1185">Reference proteome</keyword>
<dbReference type="PANTHER" id="PTHR11923:SF12">
    <property type="entry name" value="PLATELET GLYCOPROTEIN 4"/>
    <property type="match status" value="1"/>
</dbReference>
<keyword evidence="25" id="KW-0325">Glycoprotein</keyword>
<evidence type="ECO:0000256" key="19">
    <source>
        <dbReference type="ARBA" id="ARBA00023034"/>
    </source>
</evidence>
<evidence type="ECO:0000256" key="12">
    <source>
        <dbReference type="ARBA" id="ARBA00022448"/>
    </source>
</evidence>
<evidence type="ECO:0000256" key="2">
    <source>
        <dbReference type="ARBA" id="ARBA00000626"/>
    </source>
</evidence>
<dbReference type="GO" id="GO:0005794">
    <property type="term" value="C:Golgi apparatus"/>
    <property type="evidence" value="ECO:0007669"/>
    <property type="project" value="UniProtKB-SubCell"/>
</dbReference>
<evidence type="ECO:0000256" key="9">
    <source>
        <dbReference type="ARBA" id="ARBA00004651"/>
    </source>
</evidence>
<comment type="caution">
    <text evidence="34">The sequence shown here is derived from an EMBL/GenBank/DDBJ whole genome shotgun (WGS) entry which is preliminary data.</text>
</comment>
<evidence type="ECO:0000256" key="14">
    <source>
        <dbReference type="ARBA" id="ARBA00022499"/>
    </source>
</evidence>
<keyword evidence="16" id="KW-0832">Ubl conjugation</keyword>
<evidence type="ECO:0000256" key="1">
    <source>
        <dbReference type="ARBA" id="ARBA00000542"/>
    </source>
</evidence>
<dbReference type="PANTHER" id="PTHR11923">
    <property type="entry name" value="SCAVENGER RECEPTOR CLASS B TYPE-1 SR-B1"/>
    <property type="match status" value="1"/>
</dbReference>
<dbReference type="InterPro" id="IPR005428">
    <property type="entry name" value="CD36/SCARB1/SNMP1"/>
</dbReference>
<comment type="catalytic activity">
    <reaction evidence="1">
        <text>(9Z,12Z)-octadecadienoate(out) = (9Z,12Z)-octadecadienoate(in)</text>
        <dbReference type="Rhea" id="RHEA:45264"/>
        <dbReference type="ChEBI" id="CHEBI:30245"/>
    </reaction>
    <physiologicalReaction direction="left-to-right" evidence="1">
        <dbReference type="Rhea" id="RHEA:45265"/>
    </physiologicalReaction>
</comment>
<evidence type="ECO:0000256" key="22">
    <source>
        <dbReference type="ARBA" id="ARBA00023139"/>
    </source>
</evidence>
<proteinExistence type="inferred from homology"/>
<dbReference type="GO" id="GO:0005044">
    <property type="term" value="F:scavenger receptor activity"/>
    <property type="evidence" value="ECO:0007669"/>
    <property type="project" value="TreeGrafter"/>
</dbReference>
<evidence type="ECO:0000256" key="10">
    <source>
        <dbReference type="ARBA" id="ARBA00010532"/>
    </source>
</evidence>
<evidence type="ECO:0000256" key="7">
    <source>
        <dbReference type="ARBA" id="ARBA00004285"/>
    </source>
</evidence>
<dbReference type="GO" id="GO:0005041">
    <property type="term" value="F:low-density lipoprotein particle receptor activity"/>
    <property type="evidence" value="ECO:0007669"/>
    <property type="project" value="TreeGrafter"/>
</dbReference>
<comment type="catalytic activity">
    <reaction evidence="2">
        <text>(9Z)-octadecenoate(out) = (9Z)-octadecenoate(in)</text>
        <dbReference type="Rhea" id="RHEA:33655"/>
        <dbReference type="ChEBI" id="CHEBI:30823"/>
    </reaction>
    <physiologicalReaction direction="left-to-right" evidence="2">
        <dbReference type="Rhea" id="RHEA:33656"/>
    </physiologicalReaction>
</comment>
<evidence type="ECO:0000256" key="20">
    <source>
        <dbReference type="ARBA" id="ARBA00023055"/>
    </source>
</evidence>
<keyword evidence="22" id="KW-0564">Palmitate</keyword>
<protein>
    <recommendedName>
        <fullName evidence="11">Platelet glycoprotein 4</fullName>
    </recommendedName>
    <alternativeName>
        <fullName evidence="31">Glycoprotein IIIb</fullName>
    </alternativeName>
    <alternativeName>
        <fullName evidence="29">PAS IV</fullName>
    </alternativeName>
    <alternativeName>
        <fullName evidence="30">PAS-4</fullName>
    </alternativeName>
    <alternativeName>
        <fullName evidence="28">Platelet glycoprotein IV</fullName>
    </alternativeName>
</protein>
<evidence type="ECO:0000256" key="26">
    <source>
        <dbReference type="ARBA" id="ARBA00023288"/>
    </source>
</evidence>
<dbReference type="InterPro" id="IPR002159">
    <property type="entry name" value="CD36_fam"/>
</dbReference>
<dbReference type="GO" id="GO:0016324">
    <property type="term" value="C:apical plasma membrane"/>
    <property type="evidence" value="ECO:0007669"/>
    <property type="project" value="UniProtKB-SubCell"/>
</dbReference>
<dbReference type="Pfam" id="PF01130">
    <property type="entry name" value="CD36"/>
    <property type="match status" value="3"/>
</dbReference>
<evidence type="ECO:0000256" key="23">
    <source>
        <dbReference type="ARBA" id="ARBA00023157"/>
    </source>
</evidence>
<evidence type="ECO:0000256" key="13">
    <source>
        <dbReference type="ARBA" id="ARBA00022475"/>
    </source>
</evidence>
<reference evidence="34" key="1">
    <citation type="submission" date="2022-03" db="EMBL/GenBank/DDBJ databases">
        <title>Genomic analyses of argali, domestic sheep and their hybrids provide insights into chromosomal evolution, heterosis and genetic basis of agronomic traits.</title>
        <authorList>
            <person name="Li M."/>
        </authorList>
    </citation>
    <scope>NUCLEOTIDE SEQUENCE</scope>
    <source>
        <strain evidence="34">CAU-MHL-2022a</strain>
        <tissue evidence="34">Skin</tissue>
    </source>
</reference>
<evidence type="ECO:0000256" key="24">
    <source>
        <dbReference type="ARBA" id="ARBA00023170"/>
    </source>
</evidence>
<dbReference type="GO" id="GO:0150094">
    <property type="term" value="P:amyloid-beta clearance by cellular catabolic process"/>
    <property type="evidence" value="ECO:0007669"/>
    <property type="project" value="TreeGrafter"/>
</dbReference>
<keyword evidence="26" id="KW-0449">Lipoprotein</keyword>
<evidence type="ECO:0000256" key="27">
    <source>
        <dbReference type="ARBA" id="ARBA00023949"/>
    </source>
</evidence>
<keyword evidence="19" id="KW-0333">Golgi apparatus</keyword>
<feature type="disulfide bond" evidence="32">
    <location>
        <begin position="272"/>
        <end position="333"/>
    </location>
</feature>
<name>A0AAD4UFL8_OVIAM</name>
<dbReference type="GO" id="GO:0005901">
    <property type="term" value="C:caveola"/>
    <property type="evidence" value="ECO:0007669"/>
    <property type="project" value="TreeGrafter"/>
</dbReference>
<evidence type="ECO:0000256" key="8">
    <source>
        <dbReference type="ARBA" id="ARBA00004555"/>
    </source>
</evidence>
<feature type="transmembrane region" description="Helical" evidence="33">
    <location>
        <begin position="7"/>
        <end position="29"/>
    </location>
</feature>
<dbReference type="GO" id="GO:0019915">
    <property type="term" value="P:lipid storage"/>
    <property type="evidence" value="ECO:0007669"/>
    <property type="project" value="TreeGrafter"/>
</dbReference>
<dbReference type="GO" id="GO:0034383">
    <property type="term" value="P:low-density lipoprotein particle clearance"/>
    <property type="evidence" value="ECO:0007669"/>
    <property type="project" value="TreeGrafter"/>
</dbReference>
<dbReference type="AlphaFoldDB" id="A0AAD4UFL8"/>
<evidence type="ECO:0000256" key="32">
    <source>
        <dbReference type="PIRSR" id="PIRSR605428-52"/>
    </source>
</evidence>
<comment type="catalytic activity">
    <reaction evidence="5">
        <text>butanoate(out) = butanoate(in)</text>
        <dbReference type="Rhea" id="RHEA:45248"/>
        <dbReference type="ChEBI" id="CHEBI:17968"/>
    </reaction>
    <physiologicalReaction direction="left-to-right" evidence="5">
        <dbReference type="Rhea" id="RHEA:45249"/>
    </physiologicalReaction>
</comment>
<dbReference type="PRINTS" id="PR01610">
    <property type="entry name" value="CD36ANTIGEN"/>
</dbReference>
<keyword evidence="23 32" id="KW-1015">Disulfide bond</keyword>
<keyword evidence="21 33" id="KW-0472">Membrane</keyword>
<evidence type="ECO:0000256" key="25">
    <source>
        <dbReference type="ARBA" id="ARBA00023180"/>
    </source>
</evidence>
<comment type="subcellular location">
    <subcellularLocation>
        <location evidence="6">Apical cell membrane</location>
    </subcellularLocation>
    <subcellularLocation>
        <location evidence="9">Cell membrane</location>
        <topology evidence="9">Multi-pass membrane protein</topology>
    </subcellularLocation>
    <subcellularLocation>
        <location evidence="8">Golgi apparatus</location>
    </subcellularLocation>
    <subcellularLocation>
        <location evidence="7">Membrane raft</location>
    </subcellularLocation>
</comment>
<evidence type="ECO:0000256" key="33">
    <source>
        <dbReference type="SAM" id="Phobius"/>
    </source>
</evidence>
<evidence type="ECO:0000256" key="31">
    <source>
        <dbReference type="ARBA" id="ARBA00032780"/>
    </source>
</evidence>
<gene>
    <name evidence="34" type="ORF">MG293_006603</name>
</gene>
<evidence type="ECO:0000256" key="16">
    <source>
        <dbReference type="ARBA" id="ARBA00022843"/>
    </source>
</evidence>
<organism evidence="34 35">
    <name type="scientific">Ovis ammon polii</name>
    <dbReference type="NCBI Taxonomy" id="230172"/>
    <lineage>
        <taxon>Eukaryota</taxon>
        <taxon>Metazoa</taxon>
        <taxon>Chordata</taxon>
        <taxon>Craniata</taxon>
        <taxon>Vertebrata</taxon>
        <taxon>Euteleostomi</taxon>
        <taxon>Mammalia</taxon>
        <taxon>Eutheria</taxon>
        <taxon>Laurasiatheria</taxon>
        <taxon>Artiodactyla</taxon>
        <taxon>Ruminantia</taxon>
        <taxon>Pecora</taxon>
        <taxon>Bovidae</taxon>
        <taxon>Caprinae</taxon>
        <taxon>Ovis</taxon>
    </lineage>
</organism>
<keyword evidence="13" id="KW-1003">Cell membrane</keyword>
<evidence type="ECO:0000256" key="29">
    <source>
        <dbReference type="ARBA" id="ARBA00031821"/>
    </source>
</evidence>
<keyword evidence="24" id="KW-0675">Receptor</keyword>
<keyword evidence="12" id="KW-0813">Transport</keyword>
<dbReference type="GO" id="GO:0030169">
    <property type="term" value="F:low-density lipoprotein particle binding"/>
    <property type="evidence" value="ECO:0007669"/>
    <property type="project" value="TreeGrafter"/>
</dbReference>
<feature type="disulfide bond" evidence="32">
    <location>
        <begin position="243"/>
        <end position="311"/>
    </location>
</feature>
<evidence type="ECO:0000256" key="11">
    <source>
        <dbReference type="ARBA" id="ARBA00020772"/>
    </source>
</evidence>
<comment type="catalytic activity">
    <reaction evidence="27">
        <text>tetracosanoate(out) = tetracosanoate(in)</text>
        <dbReference type="Rhea" id="RHEA:45260"/>
        <dbReference type="ChEBI" id="CHEBI:31014"/>
    </reaction>
    <physiologicalReaction direction="left-to-right" evidence="27">
        <dbReference type="Rhea" id="RHEA:45261"/>
    </physiologicalReaction>
</comment>
<dbReference type="PRINTS" id="PR01609">
    <property type="entry name" value="CD36FAMILY"/>
</dbReference>
<evidence type="ECO:0000256" key="5">
    <source>
        <dbReference type="ARBA" id="ARBA00001892"/>
    </source>
</evidence>
<keyword evidence="18 33" id="KW-1133">Transmembrane helix</keyword>
<evidence type="ECO:0000313" key="34">
    <source>
        <dbReference type="EMBL" id="KAI4543809.1"/>
    </source>
</evidence>
<keyword evidence="14" id="KW-1017">Isopeptide bond</keyword>
<evidence type="ECO:0000256" key="4">
    <source>
        <dbReference type="ARBA" id="ARBA00000996"/>
    </source>
</evidence>
<keyword evidence="15 33" id="KW-0812">Transmembrane</keyword>
<evidence type="ECO:0000256" key="6">
    <source>
        <dbReference type="ARBA" id="ARBA00004221"/>
    </source>
</evidence>
<keyword evidence="20" id="KW-0445">Lipid transport</keyword>
<evidence type="ECO:0000256" key="21">
    <source>
        <dbReference type="ARBA" id="ARBA00023136"/>
    </source>
</evidence>
<evidence type="ECO:0000256" key="28">
    <source>
        <dbReference type="ARBA" id="ARBA00029966"/>
    </source>
</evidence>
<comment type="catalytic activity">
    <reaction evidence="4">
        <text>tetradecanoate(out) = tetradecanoate(in)</text>
        <dbReference type="Rhea" id="RHEA:45252"/>
        <dbReference type="ChEBI" id="CHEBI:30807"/>
    </reaction>
    <physiologicalReaction direction="left-to-right" evidence="4">
        <dbReference type="Rhea" id="RHEA:45253"/>
    </physiologicalReaction>
</comment>
<dbReference type="GO" id="GO:0007155">
    <property type="term" value="P:cell adhesion"/>
    <property type="evidence" value="ECO:0007669"/>
    <property type="project" value="UniProtKB-KW"/>
</dbReference>
<dbReference type="Proteomes" id="UP001214576">
    <property type="component" value="Unassembled WGS sequence"/>
</dbReference>
<evidence type="ECO:0000256" key="30">
    <source>
        <dbReference type="ARBA" id="ARBA00032188"/>
    </source>
</evidence>
<sequence>MGCNRNCGLIAGAVIGAVLAVFGGILMPVGDMLIEKTIKKEVVLEDGTIAFKNWVKTGTDVYRQFWIFDVQNPDEVAVNSSKIKVKQRGPYTYRVRYLAKENITQDPETHTVSFLQPNGAIFEPSLSVGTEDDMFTILNLAVAAVPHLYPNSFIQGILNSLIKKSKSSMFQNRTLKELLWGYTDPFLNLVPYPVTTTVGVFYPYNNTADGIYKVFNGKDDISKVAIIDTYKGRKNLSYWSSYCDLINGTDAASFPPFVEKTRTLQFFSSDICRSIYAVFGAEMNLKGIPVYRFVLPSLAFASPLQNPDNHCFCTEKIISKNCTLYGVLDISKCKEGKPVYISLPHFLHGSPELAEPIEGLSPNEEEHSTYLDVEPITGFTLRFAKRLQINILVKPARKIDALKNLKHNYIVPILWLNEFNLLRVEKLMFNLESVLEEGTTAFKNWVKAGANVYRQFWIFDVQNPEEVAVNSSKIKVKQRGPYTYRVRYLAKDIITQDSKTHTVSFLRPKGAIFEPSLSVGTENDTFTVLNLAVAYNNTADGIYKVFSGKDDISKVARIDTYKGKKSFYAVFGAEINLKGIPVYRFVLPSRVFASPLQNPDNHCFCTEKIISKDCTLYGVLDISKCKEGRPVYISLPHFLHASPEIAEPIEGLSPNEEEHSTYLDVEPITGFTLQFAQRLQINMLVKPAKNIVALKGLKHNYLVPILWLNEEANESLCTSYIRTIINIDL</sequence>
<feature type="disulfide bond" evidence="32">
    <location>
        <begin position="313"/>
        <end position="322"/>
    </location>
</feature>
<evidence type="ECO:0000256" key="17">
    <source>
        <dbReference type="ARBA" id="ARBA00022889"/>
    </source>
</evidence>